<sequence length="414" mass="46292">MRYANLSLCLLALGLGPARVLCSIRREFGRRNVQVAEVTPGAVIDYEEHEINFHTSGSDFEDSLRCNPRLGKRLTLSADRQWAACCRPGESLLGSPQTAFDCCQPGQILAGSRQTGYACSPAGNVYDDYNAVYEQGRRGQAFRGYGIYDDHDDVYGQRRPRHGLGGRGRQGEGMTPATRCPPGQPWRDGSCLLPINDCADRAHPELGDTSYNPADFPCSAGRERPCRGHQVQDWQSATLYWMGSHQQPGAPQPYETVVDFDSDVIMTLVDVETQGGHYLVRLDGILLGETGGEKGYRNAFVGYYNDPEWCLMNGYSRGYFRIPRGRHTITIEWPQGTGRYRDDSGSNQGYGIAKYRFDRLCNPNKCVPNCVEAKRDEAERARQTLRQQGRWPPHGGPSAQYILGEDIWAYGPHY</sequence>
<gene>
    <name evidence="3" type="ORF">MFIFM68171_05548</name>
</gene>
<name>A0ABQ0GC66_9PEZI</name>
<reference evidence="3 4" key="1">
    <citation type="submission" date="2024-09" db="EMBL/GenBank/DDBJ databases">
        <title>Itraconazole resistance in Madurella fahalii resulting from another homologue of gene encoding cytochrome P450 14-alpha sterol demethylase (CYP51).</title>
        <authorList>
            <person name="Yoshioka I."/>
            <person name="Fahal A.H."/>
            <person name="Kaneko S."/>
            <person name="Yaguchi T."/>
        </authorList>
    </citation>
    <scope>NUCLEOTIDE SEQUENCE [LARGE SCALE GENOMIC DNA]</scope>
    <source>
        <strain evidence="3 4">IFM 68171</strain>
    </source>
</reference>
<dbReference type="GeneID" id="98176291"/>
<protein>
    <submittedName>
        <fullName evidence="3">Uncharacterized protein</fullName>
    </submittedName>
</protein>
<keyword evidence="2" id="KW-0732">Signal</keyword>
<feature type="chain" id="PRO_5045197636" evidence="2">
    <location>
        <begin position="23"/>
        <end position="414"/>
    </location>
</feature>
<evidence type="ECO:0000256" key="1">
    <source>
        <dbReference type="SAM" id="MobiDB-lite"/>
    </source>
</evidence>
<feature type="signal peptide" evidence="2">
    <location>
        <begin position="1"/>
        <end position="22"/>
    </location>
</feature>
<evidence type="ECO:0000313" key="4">
    <source>
        <dbReference type="Proteomes" id="UP001628179"/>
    </source>
</evidence>
<dbReference type="RefSeq" id="XP_070917069.1">
    <property type="nucleotide sequence ID" value="XM_071060968.1"/>
</dbReference>
<evidence type="ECO:0000256" key="2">
    <source>
        <dbReference type="SAM" id="SignalP"/>
    </source>
</evidence>
<dbReference type="Proteomes" id="UP001628179">
    <property type="component" value="Unassembled WGS sequence"/>
</dbReference>
<evidence type="ECO:0000313" key="3">
    <source>
        <dbReference type="EMBL" id="GAB1315338.1"/>
    </source>
</evidence>
<proteinExistence type="predicted"/>
<dbReference type="EMBL" id="BAAFSV010000003">
    <property type="protein sequence ID" value="GAB1315338.1"/>
    <property type="molecule type" value="Genomic_DNA"/>
</dbReference>
<keyword evidence="4" id="KW-1185">Reference proteome</keyword>
<accession>A0ABQ0GC66</accession>
<comment type="caution">
    <text evidence="3">The sequence shown here is derived from an EMBL/GenBank/DDBJ whole genome shotgun (WGS) entry which is preliminary data.</text>
</comment>
<organism evidence="3 4">
    <name type="scientific">Madurella fahalii</name>
    <dbReference type="NCBI Taxonomy" id="1157608"/>
    <lineage>
        <taxon>Eukaryota</taxon>
        <taxon>Fungi</taxon>
        <taxon>Dikarya</taxon>
        <taxon>Ascomycota</taxon>
        <taxon>Pezizomycotina</taxon>
        <taxon>Sordariomycetes</taxon>
        <taxon>Sordariomycetidae</taxon>
        <taxon>Sordariales</taxon>
        <taxon>Sordariales incertae sedis</taxon>
        <taxon>Madurella</taxon>
    </lineage>
</organism>
<feature type="region of interest" description="Disordered" evidence="1">
    <location>
        <begin position="156"/>
        <end position="181"/>
    </location>
</feature>